<accession>A0A8E2RQB8</accession>
<name>A0A8E2RQB8_9BURK</name>
<dbReference type="EMBL" id="PVFZ01000074">
    <property type="protein sequence ID" value="PRF17609.1"/>
    <property type="molecule type" value="Genomic_DNA"/>
</dbReference>
<organism evidence="1 2">
    <name type="scientific">Burkholderia multivorans</name>
    <dbReference type="NCBI Taxonomy" id="87883"/>
    <lineage>
        <taxon>Bacteria</taxon>
        <taxon>Pseudomonadati</taxon>
        <taxon>Pseudomonadota</taxon>
        <taxon>Betaproteobacteria</taxon>
        <taxon>Burkholderiales</taxon>
        <taxon>Burkholderiaceae</taxon>
        <taxon>Burkholderia</taxon>
        <taxon>Burkholderia cepacia complex</taxon>
    </lineage>
</organism>
<reference evidence="1 2" key="1">
    <citation type="submission" date="2018-03" db="EMBL/GenBank/DDBJ databases">
        <authorList>
            <person name="Nguyen K."/>
            <person name="Fouts D."/>
            <person name="Sutton G."/>
        </authorList>
    </citation>
    <scope>NUCLEOTIDE SEQUENCE [LARGE SCALE GENOMIC DNA]</scope>
    <source>
        <strain evidence="1 2">AU17135</strain>
    </source>
</reference>
<sequence>MAQVPMERSTSIEAGPRPWRRRAPAWIAIALALLLAYGVARHVPRASPAPPEQRHFSVYVDRGRAPWERPVIAIREGVPVHIDVHATETGVLMVHEIPGALAACASGGAQSLDILPIGITGRFSLHFHSRTGDTIEVAVIEIYPAP</sequence>
<comment type="caution">
    <text evidence="1">The sequence shown here is derived from an EMBL/GenBank/DDBJ whole genome shotgun (WGS) entry which is preliminary data.</text>
</comment>
<evidence type="ECO:0000313" key="1">
    <source>
        <dbReference type="EMBL" id="PRF17609.1"/>
    </source>
</evidence>
<dbReference type="Proteomes" id="UP000237686">
    <property type="component" value="Unassembled WGS sequence"/>
</dbReference>
<evidence type="ECO:0000313" key="2">
    <source>
        <dbReference type="Proteomes" id="UP000237686"/>
    </source>
</evidence>
<gene>
    <name evidence="1" type="ORF">C6P98_29240</name>
</gene>
<dbReference type="AlphaFoldDB" id="A0A8E2RQB8"/>
<proteinExistence type="predicted"/>
<protein>
    <submittedName>
        <fullName evidence="1">Uncharacterized protein</fullName>
    </submittedName>
</protein>